<keyword evidence="2" id="KW-0472">Membrane</keyword>
<keyword evidence="2" id="KW-1133">Transmembrane helix</keyword>
<organism evidence="3 4">
    <name type="scientific">Phaseolus coccineus</name>
    <name type="common">Scarlet runner bean</name>
    <name type="synonym">Phaseolus multiflorus</name>
    <dbReference type="NCBI Taxonomy" id="3886"/>
    <lineage>
        <taxon>Eukaryota</taxon>
        <taxon>Viridiplantae</taxon>
        <taxon>Streptophyta</taxon>
        <taxon>Embryophyta</taxon>
        <taxon>Tracheophyta</taxon>
        <taxon>Spermatophyta</taxon>
        <taxon>Magnoliopsida</taxon>
        <taxon>eudicotyledons</taxon>
        <taxon>Gunneridae</taxon>
        <taxon>Pentapetalae</taxon>
        <taxon>rosids</taxon>
        <taxon>fabids</taxon>
        <taxon>Fabales</taxon>
        <taxon>Fabaceae</taxon>
        <taxon>Papilionoideae</taxon>
        <taxon>50 kb inversion clade</taxon>
        <taxon>NPAAA clade</taxon>
        <taxon>indigoferoid/millettioid clade</taxon>
        <taxon>Phaseoleae</taxon>
        <taxon>Phaseolus</taxon>
    </lineage>
</organism>
<gene>
    <name evidence="3" type="ORF">VNO80_00911</name>
</gene>
<evidence type="ECO:0000256" key="2">
    <source>
        <dbReference type="SAM" id="Phobius"/>
    </source>
</evidence>
<evidence type="ECO:0000313" key="4">
    <source>
        <dbReference type="Proteomes" id="UP001374584"/>
    </source>
</evidence>
<protein>
    <submittedName>
        <fullName evidence="3">Uncharacterized protein</fullName>
    </submittedName>
</protein>
<feature type="region of interest" description="Disordered" evidence="1">
    <location>
        <begin position="262"/>
        <end position="283"/>
    </location>
</feature>
<dbReference type="EMBL" id="JAYMYR010000001">
    <property type="protein sequence ID" value="KAK7382171.1"/>
    <property type="molecule type" value="Genomic_DNA"/>
</dbReference>
<keyword evidence="4" id="KW-1185">Reference proteome</keyword>
<keyword evidence="2" id="KW-0812">Transmembrane</keyword>
<evidence type="ECO:0000256" key="1">
    <source>
        <dbReference type="SAM" id="MobiDB-lite"/>
    </source>
</evidence>
<reference evidence="3 4" key="1">
    <citation type="submission" date="2024-01" db="EMBL/GenBank/DDBJ databases">
        <title>The genomes of 5 underutilized Papilionoideae crops provide insights into root nodulation and disease resistanc.</title>
        <authorList>
            <person name="Jiang F."/>
        </authorList>
    </citation>
    <scope>NUCLEOTIDE SEQUENCE [LARGE SCALE GENOMIC DNA]</scope>
    <source>
        <strain evidence="3">JINMINGXINNONG_FW02</strain>
        <tissue evidence="3">Leaves</tissue>
    </source>
</reference>
<sequence>MVGVGGRKLVKGNGRTFVSSSAWQREGGRTVQPVIEHKSIHMLVYGLRHEGHGLVGCCGVLCMVTNFLNPGDQFSFFNPWACHCPVTTFLNPGDHFSFFNAWALAIDLLVVVVCFVWFYVTTSLNPGDQFSFFNAWAFAIHLCGLLEHVLFAKPKGQSRSGKFPRILFWKDVKFPDCRVGCGLQKNLIIVEVPLTKEELRQEVVKEVLKESCSEKKGKMKKMRELAEILKQNKALSRALDHQVTVIGTLEKAVSRLEEVLAEKEKRQEGDERNLSNENHDDDDCAMSIEPIAVDYSNVKFGNDEEMLQRNGRFILCSE</sequence>
<comment type="caution">
    <text evidence="3">The sequence shown here is derived from an EMBL/GenBank/DDBJ whole genome shotgun (WGS) entry which is preliminary data.</text>
</comment>
<proteinExistence type="predicted"/>
<evidence type="ECO:0000313" key="3">
    <source>
        <dbReference type="EMBL" id="KAK7382171.1"/>
    </source>
</evidence>
<accession>A0AAN9NZZ6</accession>
<dbReference type="AlphaFoldDB" id="A0AAN9NZZ6"/>
<feature type="transmembrane region" description="Helical" evidence="2">
    <location>
        <begin position="99"/>
        <end position="120"/>
    </location>
</feature>
<feature type="compositionally biased region" description="Basic and acidic residues" evidence="1">
    <location>
        <begin position="262"/>
        <end position="278"/>
    </location>
</feature>
<dbReference type="Proteomes" id="UP001374584">
    <property type="component" value="Unassembled WGS sequence"/>
</dbReference>
<feature type="transmembrane region" description="Helical" evidence="2">
    <location>
        <begin position="132"/>
        <end position="152"/>
    </location>
</feature>
<name>A0AAN9NZZ6_PHACN</name>